<name>A0A330GVU9_9HYPH</name>
<dbReference type="InterPro" id="IPR018891">
    <property type="entry name" value="AIPR_C"/>
</dbReference>
<reference evidence="2 3" key="2">
    <citation type="submission" date="2018-07" db="EMBL/GenBank/DDBJ databases">
        <title>Diversity of Mesorhizobium strains in Brazil.</title>
        <authorList>
            <person name="Helene L.C.F."/>
            <person name="Dall'Agnol R."/>
            <person name="Delamuta J.R.M."/>
            <person name="Hungria M."/>
        </authorList>
    </citation>
    <scope>NUCLEOTIDE SEQUENCE [LARGE SCALE GENOMIC DNA]</scope>
    <source>
        <strain evidence="2 3">CNPSo 3140</strain>
    </source>
</reference>
<protein>
    <submittedName>
        <fullName evidence="2">Abortive phage infection protein</fullName>
    </submittedName>
</protein>
<evidence type="ECO:0000259" key="1">
    <source>
        <dbReference type="Pfam" id="PF10592"/>
    </source>
</evidence>
<dbReference type="EMBL" id="QMBQ01000002">
    <property type="protein sequence ID" value="RAZ78630.1"/>
    <property type="molecule type" value="Genomic_DNA"/>
</dbReference>
<dbReference type="OrthoDB" id="9806213at2"/>
<gene>
    <name evidence="2" type="ORF">DPM35_08770</name>
</gene>
<dbReference type="AlphaFoldDB" id="A0A330GVU9"/>
<feature type="domain" description="Abortive phage infection protein C-terminal" evidence="1">
    <location>
        <begin position="240"/>
        <end position="395"/>
    </location>
</feature>
<proteinExistence type="predicted"/>
<dbReference type="Proteomes" id="UP000251956">
    <property type="component" value="Unassembled WGS sequence"/>
</dbReference>
<dbReference type="Pfam" id="PF10592">
    <property type="entry name" value="AIPR"/>
    <property type="match status" value="1"/>
</dbReference>
<reference evidence="3" key="1">
    <citation type="submission" date="2018-06" db="EMBL/GenBank/DDBJ databases">
        <authorList>
            <person name="Helene L.C."/>
            <person name="Dall'Agnol R."/>
            <person name="Delamuta J.R."/>
            <person name="Hungria M."/>
        </authorList>
    </citation>
    <scope>NUCLEOTIDE SEQUENCE [LARGE SCALE GENOMIC DNA]</scope>
    <source>
        <strain evidence="3">CNPSo 3140</strain>
    </source>
</reference>
<evidence type="ECO:0000313" key="3">
    <source>
        <dbReference type="Proteomes" id="UP000251956"/>
    </source>
</evidence>
<accession>A0A330GVU9</accession>
<sequence>MATLLDFNTLSHKVSEWLDPSAGFETPSRAFAALMVGTVLSVSDEEAYDAIVDGGNDRGIDGVYVDQRDGDNTIHLFQFKYTTSFEKTKNNFPGGEIDKVLSFLSDVLDKDFKLKQTSNPLLWDKVQEIWDALDKKGPRIEVHFCGNMLPLTLLDKKRVDDAFAKYRYVRAVGHSLEEIVQFFVEADKPLIDRDIYVVDKDYFERTDGKARALICSVDAKQIVKMITDPNDETKVYTPIFDENVRIYQSHLNPINREIIATALSEDRFFFWYLNNGLTITCSSFSYAKGSRGPLVSLQNVQIVNGGQTSNALFEANRQDADKLDDVLVLVRIIEAKADDIGQKVSETTNSQTPIKSRDLRANTAVQRKIEQALRANGLFYERKKDQYRSVDRQKRIDALLAGQAYLAYGLDMPEIAKKDRGRTFGDLFDTVFSEDLDPLNLITPVRVLEEIERRKKAIQKSIREKLPVDPDHLFIIDGAYHVLFSVKRLCVNDSSDPFDVTNALSKVDLAFEITKNLVRNEKSIDPLFSLNRFFKDAGTRTKIESAIVSGNYL</sequence>
<comment type="caution">
    <text evidence="2">The sequence shown here is derived from an EMBL/GenBank/DDBJ whole genome shotgun (WGS) entry which is preliminary data.</text>
</comment>
<evidence type="ECO:0000313" key="2">
    <source>
        <dbReference type="EMBL" id="RAZ78630.1"/>
    </source>
</evidence>
<dbReference type="RefSeq" id="WP_112126855.1">
    <property type="nucleotide sequence ID" value="NZ_QMBQ01000002.1"/>
</dbReference>
<keyword evidence="3" id="KW-1185">Reference proteome</keyword>
<organism evidence="2 3">
    <name type="scientific">Mesorhizobium atlanticum</name>
    <dbReference type="NCBI Taxonomy" id="2233532"/>
    <lineage>
        <taxon>Bacteria</taxon>
        <taxon>Pseudomonadati</taxon>
        <taxon>Pseudomonadota</taxon>
        <taxon>Alphaproteobacteria</taxon>
        <taxon>Hyphomicrobiales</taxon>
        <taxon>Phyllobacteriaceae</taxon>
        <taxon>Mesorhizobium</taxon>
    </lineage>
</organism>